<reference evidence="1 2" key="1">
    <citation type="submission" date="2014-06" db="EMBL/GenBank/DDBJ databases">
        <title>Genomes of Alteromonas australica, a world apart.</title>
        <authorList>
            <person name="Gonzaga A."/>
            <person name="Lopez-Perez M."/>
            <person name="Rodriguez-Valera F."/>
        </authorList>
    </citation>
    <scope>NUCLEOTIDE SEQUENCE [LARGE SCALE GENOMIC DNA]</scope>
    <source>
        <strain evidence="1 2">H 17</strain>
    </source>
</reference>
<dbReference type="Pfam" id="PF13618">
    <property type="entry name" value="Gluconate_2-dh3"/>
    <property type="match status" value="1"/>
</dbReference>
<dbReference type="AlphaFoldDB" id="A0A075NY45"/>
<dbReference type="KEGG" id="aaus:EP12_01850"/>
<protein>
    <submittedName>
        <fullName evidence="1">Twin-arginine translocation pathway signal</fullName>
    </submittedName>
</protein>
<gene>
    <name evidence="1" type="ORF">EP13_01875</name>
</gene>
<dbReference type="KEGG" id="aal:EP13_01875"/>
<name>A0A075NY45_9ALTE</name>
<sequence>MQRRDLLKLIATATGTMMVGGQALAYDLVQPVPLSDTGFSKDEVALLNEMGEVILPKTDTPGAKEANVGATMAVLVADCYTPVLQKTFKQGLLDINKRCKKAYGNDFLLLSAEQRTALFNTLDTEAKAANLAKGLSANLEMSRPNHWEPGDAAPAPHYFTLLKQLTLYCFFTSKVGATKVLRYVAIPGYYDGDFPYKKGDKAWAT</sequence>
<dbReference type="OrthoDB" id="6385145at2"/>
<dbReference type="InterPro" id="IPR027056">
    <property type="entry name" value="Gluconate_2DH_su3"/>
</dbReference>
<evidence type="ECO:0000313" key="2">
    <source>
        <dbReference type="Proteomes" id="UP000056090"/>
    </source>
</evidence>
<dbReference type="RefSeq" id="WP_044055719.1">
    <property type="nucleotide sequence ID" value="NZ_CBCSKJ010000005.1"/>
</dbReference>
<dbReference type="Proteomes" id="UP000056090">
    <property type="component" value="Chromosome"/>
</dbReference>
<dbReference type="GeneID" id="78253693"/>
<keyword evidence="2" id="KW-1185">Reference proteome</keyword>
<organism evidence="1 2">
    <name type="scientific">Alteromonas australica</name>
    <dbReference type="NCBI Taxonomy" id="589873"/>
    <lineage>
        <taxon>Bacteria</taxon>
        <taxon>Pseudomonadati</taxon>
        <taxon>Pseudomonadota</taxon>
        <taxon>Gammaproteobacteria</taxon>
        <taxon>Alteromonadales</taxon>
        <taxon>Alteromonadaceae</taxon>
        <taxon>Alteromonas/Salinimonas group</taxon>
        <taxon>Alteromonas</taxon>
    </lineage>
</organism>
<evidence type="ECO:0000313" key="1">
    <source>
        <dbReference type="EMBL" id="AIF97545.1"/>
    </source>
</evidence>
<dbReference type="EMBL" id="CP008849">
    <property type="protein sequence ID" value="AIF97545.1"/>
    <property type="molecule type" value="Genomic_DNA"/>
</dbReference>
<accession>A0A075NY45</accession>
<dbReference type="eggNOG" id="ENOG503134Z">
    <property type="taxonomic scope" value="Bacteria"/>
</dbReference>
<dbReference type="PATRIC" id="fig|589873.4.peg.399"/>
<proteinExistence type="predicted"/>